<proteinExistence type="inferred from homology"/>
<dbReference type="InterPro" id="IPR036890">
    <property type="entry name" value="HATPase_C_sf"/>
</dbReference>
<dbReference type="SUPFAM" id="SSF55874">
    <property type="entry name" value="ATPase domain of HSP90 chaperone/DNA topoisomerase II/histidine kinase"/>
    <property type="match status" value="1"/>
</dbReference>
<dbReference type="InterPro" id="IPR037198">
    <property type="entry name" value="MutL_C_sf"/>
</dbReference>
<dbReference type="PANTHER" id="PTHR10073:SF47">
    <property type="entry name" value="DNA MISMATCH REPAIR PROTEIN MLH3"/>
    <property type="match status" value="1"/>
</dbReference>
<protein>
    <recommendedName>
        <fullName evidence="2">MutL C-terminal dimerisation domain-containing protein</fullName>
    </recommendedName>
</protein>
<dbReference type="GO" id="GO:0005524">
    <property type="term" value="F:ATP binding"/>
    <property type="evidence" value="ECO:0007669"/>
    <property type="project" value="InterPro"/>
</dbReference>
<comment type="similarity">
    <text evidence="1">Belongs to the DNA mismatch repair MutL/HexB family.</text>
</comment>
<accession>A0A8J9UP52</accession>
<keyword evidence="4" id="KW-1185">Reference proteome</keyword>
<dbReference type="InterPro" id="IPR042121">
    <property type="entry name" value="MutL_C_regsub"/>
</dbReference>
<dbReference type="GO" id="GO:0016887">
    <property type="term" value="F:ATP hydrolysis activity"/>
    <property type="evidence" value="ECO:0007669"/>
    <property type="project" value="InterPro"/>
</dbReference>
<dbReference type="SMART" id="SM00853">
    <property type="entry name" value="MutL_C"/>
    <property type="match status" value="1"/>
</dbReference>
<dbReference type="GO" id="GO:0006298">
    <property type="term" value="P:mismatch repair"/>
    <property type="evidence" value="ECO:0007669"/>
    <property type="project" value="InterPro"/>
</dbReference>
<organism evidence="3 4">
    <name type="scientific">Brenthis ino</name>
    <name type="common">lesser marbled fritillary</name>
    <dbReference type="NCBI Taxonomy" id="405034"/>
    <lineage>
        <taxon>Eukaryota</taxon>
        <taxon>Metazoa</taxon>
        <taxon>Ecdysozoa</taxon>
        <taxon>Arthropoda</taxon>
        <taxon>Hexapoda</taxon>
        <taxon>Insecta</taxon>
        <taxon>Pterygota</taxon>
        <taxon>Neoptera</taxon>
        <taxon>Endopterygota</taxon>
        <taxon>Lepidoptera</taxon>
        <taxon>Glossata</taxon>
        <taxon>Ditrysia</taxon>
        <taxon>Papilionoidea</taxon>
        <taxon>Nymphalidae</taxon>
        <taxon>Heliconiinae</taxon>
        <taxon>Argynnini</taxon>
        <taxon>Brenthis</taxon>
    </lineage>
</organism>
<evidence type="ECO:0000313" key="3">
    <source>
        <dbReference type="EMBL" id="CAH0723663.1"/>
    </source>
</evidence>
<feature type="domain" description="MutL C-terminal dimerisation" evidence="2">
    <location>
        <begin position="916"/>
        <end position="1080"/>
    </location>
</feature>
<dbReference type="Gene3D" id="3.30.565.10">
    <property type="entry name" value="Histidine kinase-like ATPase, C-terminal domain"/>
    <property type="match status" value="1"/>
</dbReference>
<evidence type="ECO:0000313" key="4">
    <source>
        <dbReference type="Proteomes" id="UP000838878"/>
    </source>
</evidence>
<evidence type="ECO:0000256" key="1">
    <source>
        <dbReference type="ARBA" id="ARBA00006082"/>
    </source>
</evidence>
<dbReference type="AlphaFoldDB" id="A0A8J9UP52"/>
<dbReference type="GO" id="GO:0140664">
    <property type="term" value="F:ATP-dependent DNA damage sensor activity"/>
    <property type="evidence" value="ECO:0007669"/>
    <property type="project" value="InterPro"/>
</dbReference>
<dbReference type="GO" id="GO:0032300">
    <property type="term" value="C:mismatch repair complex"/>
    <property type="evidence" value="ECO:0007669"/>
    <property type="project" value="InterPro"/>
</dbReference>
<dbReference type="Pfam" id="PF08676">
    <property type="entry name" value="MutL_C"/>
    <property type="match status" value="1"/>
</dbReference>
<dbReference type="PANTHER" id="PTHR10073">
    <property type="entry name" value="DNA MISMATCH REPAIR PROTEIN MLH, PMS, MUTL"/>
    <property type="match status" value="1"/>
</dbReference>
<dbReference type="Proteomes" id="UP000838878">
    <property type="component" value="Chromosome 4"/>
</dbReference>
<dbReference type="InterPro" id="IPR038973">
    <property type="entry name" value="MutL/Mlh/Pms-like"/>
</dbReference>
<reference evidence="3" key="1">
    <citation type="submission" date="2021-12" db="EMBL/GenBank/DDBJ databases">
        <authorList>
            <person name="Martin H S."/>
        </authorList>
    </citation>
    <scope>NUCLEOTIDE SEQUENCE</scope>
</reference>
<dbReference type="Gene3D" id="3.30.1370.100">
    <property type="entry name" value="MutL, C-terminal domain, regulatory subdomain"/>
    <property type="match status" value="1"/>
</dbReference>
<gene>
    <name evidence="3" type="ORF">BINO364_LOCUS9470</name>
</gene>
<name>A0A8J9UP52_9NEOP</name>
<feature type="non-terminal residue" evidence="3">
    <location>
        <position position="1135"/>
    </location>
</feature>
<sequence>MKSNDFMIIKKIPKDHQSLLSASVYINSYKRAIEELVFNSLDAESNSIAIRVNIQENFIQVLDNGSGIAKHNFALLGNKYTSSKYLDITTLKSAPDKYGYRGITLASIIEISQMVKISSKFHTSNKTWMKTFSNGKEVDFSICVTRPSSGTTVEIFGFLYNLVIQHKSIDPLKELQYIKLGLEQLSLVHCNVSISLRDDSKNEIIFKVNKNRDIYQTLKSLFGIQQHDVQDLQVEKKQYKPVNIYKGTNKAEDNENSSTRKKVKEIMEKILNKNTYKPKISQLKKGIKGKNVKRKRKTDILLHDVINIKKMNKLNNVIDLSKVVDPKRKITIENHENKIITNINAKSIKVSNGNKSQNKMKTKNVEQQTIPKKLKKNKQKYIKNRYDESLHKPKRIKHKKIFKKDSDQSVKYKNVYDKNIFKKINLPYVEDILENNDIVKYERDFKTSYDLIKPITDYVSPVMPKKQHFVVQQQTQSCKEIDFTTCETLISKSTFKSHNYHQNFELKKNVMKEFISTNSRKNFLLHEHKLNPIHKNRMKYKENNKKISKNTLEILNESAHVPSNTNELKSNERTICSNINTPQDNKYFTDTFHIDKESRSREISKDNKYTYSTDFNYANTYTIDVLSSSLFTNNSKFSNTYSIQKYNYSTYRTQCRKSPISPNQNEKFDFSKSHSYRKDNIIISDSQTLEPLNYCETMFHTNNLDDIEKEFNTSFLNKDVIEENLLDRNKANDSLLNNGLIEDFNSIDFAFNEDFNKIELNFMEFDANRNIDDQVITNMDEKDNCINKNTVKVNTVENDKVIENTIGIDSENMDNFKLKGRHSFVPKGMSQIFNINSNININSKTSRPYDDQQEYYEDDIYQNFAKDVLGNFKIYEPDVENVKDTVTKHIKKASDKFNKDNTNLMFNATSLKHATVLGQVDRKFIVAIVQGRTSKNGKFSNFLVLFDQHAVDERVRLETNLKDYYNGNEWKSASIDSVIRYKLNKDDYFYLYNQKEKFYHFGLRWTFADNEILIHAIPTAILGKNIRDVEIVIKAVKKLISEQIELIKLLKGNVSSYPKSIMNLVFSEACRYAIKFGDKLSKNDCVNMINALSECKTPFQCAHGRPVIAVLLELVDNKTKYTINLNKIKKFISFL</sequence>
<evidence type="ECO:0000259" key="2">
    <source>
        <dbReference type="SMART" id="SM00853"/>
    </source>
</evidence>
<dbReference type="Gene3D" id="3.30.1540.20">
    <property type="entry name" value="MutL, C-terminal domain, dimerisation subdomain"/>
    <property type="match status" value="1"/>
</dbReference>
<dbReference type="SUPFAM" id="SSF118116">
    <property type="entry name" value="DNA mismatch repair protein MutL"/>
    <property type="match status" value="1"/>
</dbReference>
<dbReference type="EMBL" id="OV170224">
    <property type="protein sequence ID" value="CAH0723663.1"/>
    <property type="molecule type" value="Genomic_DNA"/>
</dbReference>
<dbReference type="InterPro" id="IPR014790">
    <property type="entry name" value="MutL_C"/>
</dbReference>
<dbReference type="OrthoDB" id="429932at2759"/>
<dbReference type="Pfam" id="PF13589">
    <property type="entry name" value="HATPase_c_3"/>
    <property type="match status" value="1"/>
</dbReference>
<dbReference type="InterPro" id="IPR042120">
    <property type="entry name" value="MutL_C_dimsub"/>
</dbReference>